<dbReference type="AlphaFoldDB" id="A0A1I5VFH2"/>
<dbReference type="STRING" id="1079859.SAMN04515674_10986"/>
<dbReference type="OrthoDB" id="964281at2"/>
<dbReference type="EMBL" id="FOXH01000009">
    <property type="protein sequence ID" value="SFQ06223.1"/>
    <property type="molecule type" value="Genomic_DNA"/>
</dbReference>
<reference evidence="1 2" key="1">
    <citation type="submission" date="2016-10" db="EMBL/GenBank/DDBJ databases">
        <authorList>
            <person name="de Groot N.N."/>
        </authorList>
    </citation>
    <scope>NUCLEOTIDE SEQUENCE [LARGE SCALE GENOMIC DNA]</scope>
    <source>
        <strain evidence="2">E92,LMG 26720,CCM 7988</strain>
    </source>
</reference>
<keyword evidence="2" id="KW-1185">Reference proteome</keyword>
<evidence type="ECO:0000313" key="1">
    <source>
        <dbReference type="EMBL" id="SFQ06223.1"/>
    </source>
</evidence>
<accession>A0A1I5VFH2</accession>
<dbReference type="Gene3D" id="1.10.10.2910">
    <property type="match status" value="1"/>
</dbReference>
<gene>
    <name evidence="1" type="ORF">SAMN04515674_10986</name>
</gene>
<protein>
    <recommendedName>
        <fullName evidence="3">IrrE N-terminal-like domain-containing protein</fullName>
    </recommendedName>
</protein>
<name>A0A1I5VFH2_9BACT</name>
<proteinExistence type="predicted"/>
<organism evidence="1 2">
    <name type="scientific">Pseudarcicella hirudinis</name>
    <dbReference type="NCBI Taxonomy" id="1079859"/>
    <lineage>
        <taxon>Bacteria</taxon>
        <taxon>Pseudomonadati</taxon>
        <taxon>Bacteroidota</taxon>
        <taxon>Cytophagia</taxon>
        <taxon>Cytophagales</taxon>
        <taxon>Flectobacillaceae</taxon>
        <taxon>Pseudarcicella</taxon>
    </lineage>
</organism>
<evidence type="ECO:0000313" key="2">
    <source>
        <dbReference type="Proteomes" id="UP000199306"/>
    </source>
</evidence>
<dbReference type="RefSeq" id="WP_092018115.1">
    <property type="nucleotide sequence ID" value="NZ_FOXH01000009.1"/>
</dbReference>
<evidence type="ECO:0008006" key="3">
    <source>
        <dbReference type="Google" id="ProtNLM"/>
    </source>
</evidence>
<sequence>MEELAMDLTGEKLANYIFKKFGTGDVFKIAAMAEIKIAYAAWFPVTHGEFDKQDKSVTINLNSSMEKELILAHELAHFFIDQAGLRLTRNQEELIASDFMRVLQEK</sequence>
<dbReference type="Proteomes" id="UP000199306">
    <property type="component" value="Unassembled WGS sequence"/>
</dbReference>